<dbReference type="PANTHER" id="PTHR30368">
    <property type="entry name" value="SULFATE-BINDING PROTEIN"/>
    <property type="match status" value="1"/>
</dbReference>
<gene>
    <name evidence="6" type="ORF">PQJ73_09925</name>
</gene>
<evidence type="ECO:0000256" key="5">
    <source>
        <dbReference type="ARBA" id="ARBA00022764"/>
    </source>
</evidence>
<keyword evidence="5" id="KW-0574">Periplasm</keyword>
<comment type="subcellular location">
    <subcellularLocation>
        <location evidence="1">Periplasm</location>
    </subcellularLocation>
</comment>
<dbReference type="SUPFAM" id="SSF53850">
    <property type="entry name" value="Periplasmic binding protein-like II"/>
    <property type="match status" value="1"/>
</dbReference>
<dbReference type="PANTHER" id="PTHR30368:SF2">
    <property type="entry name" value="SULFATE-BINDING PROTEIN"/>
    <property type="match status" value="1"/>
</dbReference>
<proteinExistence type="inferred from homology"/>
<dbReference type="Gene3D" id="3.40.190.10">
    <property type="entry name" value="Periplasmic binding protein-like II"/>
    <property type="match status" value="2"/>
</dbReference>
<keyword evidence="4" id="KW-0732">Signal</keyword>
<keyword evidence="3" id="KW-0813">Transport</keyword>
<comment type="similarity">
    <text evidence="2">Belongs to the prokaryotic sulfate-binding protein family.</text>
</comment>
<organism evidence="6 7">
    <name type="scientific">Rhodoplanes tepidamans</name>
    <name type="common">Rhodoplanes cryptolactis</name>
    <dbReference type="NCBI Taxonomy" id="200616"/>
    <lineage>
        <taxon>Bacteria</taxon>
        <taxon>Pseudomonadati</taxon>
        <taxon>Pseudomonadota</taxon>
        <taxon>Alphaproteobacteria</taxon>
        <taxon>Hyphomicrobiales</taxon>
        <taxon>Nitrobacteraceae</taxon>
        <taxon>Rhodoplanes</taxon>
    </lineage>
</organism>
<reference evidence="6" key="2">
    <citation type="submission" date="2023-02" db="EMBL/GenBank/DDBJ databases">
        <authorList>
            <person name="Rayyan A."/>
            <person name="Meyer T."/>
            <person name="Kyndt J.A."/>
        </authorList>
    </citation>
    <scope>NUCLEOTIDE SEQUENCE</scope>
    <source>
        <strain evidence="6">DSM 9987</strain>
    </source>
</reference>
<evidence type="ECO:0000256" key="2">
    <source>
        <dbReference type="ARBA" id="ARBA00006099"/>
    </source>
</evidence>
<dbReference type="InterPro" id="IPR005669">
    <property type="entry name" value="Thiosulph/SO4-bd"/>
</dbReference>
<reference evidence="6" key="1">
    <citation type="journal article" date="2023" name="Microbiol Resour">
        <title>Genome Sequences of Rhodoplanes serenus and Two Thermotolerant Strains, Rhodoplanes tepidamans and 'Rhodoplanes cryptolactis,' Further Refine the Genus.</title>
        <authorList>
            <person name="Rayyan A.A."/>
            <person name="Kyndt J.A."/>
        </authorList>
    </citation>
    <scope>NUCLEOTIDE SEQUENCE</scope>
    <source>
        <strain evidence="6">DSM 9987</strain>
    </source>
</reference>
<dbReference type="Pfam" id="PF13531">
    <property type="entry name" value="SBP_bac_11"/>
    <property type="match status" value="1"/>
</dbReference>
<dbReference type="PROSITE" id="PS00757">
    <property type="entry name" value="PROK_SULFATE_BIND_2"/>
    <property type="match status" value="1"/>
</dbReference>
<dbReference type="Proteomes" id="UP001165652">
    <property type="component" value="Unassembled WGS sequence"/>
</dbReference>
<evidence type="ECO:0000256" key="1">
    <source>
        <dbReference type="ARBA" id="ARBA00004418"/>
    </source>
</evidence>
<dbReference type="NCBIfam" id="TIGR00971">
    <property type="entry name" value="3a0106s03"/>
    <property type="match status" value="1"/>
</dbReference>
<accession>A0ABT5J8L7</accession>
<keyword evidence="7" id="KW-1185">Reference proteome</keyword>
<dbReference type="RefSeq" id="WP_272776847.1">
    <property type="nucleotide sequence ID" value="NZ_JAQQLI010000012.1"/>
</dbReference>
<dbReference type="EMBL" id="JAQQLI010000012">
    <property type="protein sequence ID" value="MDC7785998.1"/>
    <property type="molecule type" value="Genomic_DNA"/>
</dbReference>
<comment type="caution">
    <text evidence="6">The sequence shown here is derived from an EMBL/GenBank/DDBJ whole genome shotgun (WGS) entry which is preliminary data.</text>
</comment>
<evidence type="ECO:0000256" key="3">
    <source>
        <dbReference type="ARBA" id="ARBA00022448"/>
    </source>
</evidence>
<dbReference type="NCBIfam" id="NF008106">
    <property type="entry name" value="PRK10852.1"/>
    <property type="match status" value="1"/>
</dbReference>
<evidence type="ECO:0000256" key="4">
    <source>
        <dbReference type="ARBA" id="ARBA00022729"/>
    </source>
</evidence>
<dbReference type="InterPro" id="IPR034408">
    <property type="entry name" value="Sulphate/thiosulphate_BS"/>
</dbReference>
<dbReference type="CDD" id="cd01005">
    <property type="entry name" value="PBP2_CysP"/>
    <property type="match status" value="1"/>
</dbReference>
<sequence length="365" mass="39048">MLLRPIAVRSTPARPAVHCAAAPAAARLAALLVLGVGLICGLPAAARAQAVTLVNVSYDPTRELYRAVNDAFAKEWQAKTGQKVTIRTSHGGSGRQARSVIDGLDADVVTLALAGDIDAIARESKRLPADWQTRLPNNSSPYTSTIVLLVRKGNPKGIKDWDDLAKPGVQVITPNPKTSGGARWNYLAAWAFELDRSGGDAGKAKALVAAIFRNVPVLDTGARGSTTTFVQRGLGDVLVAWENEAFLAKQEFGADRFDIVYPSLSIVAEPPVALVDQVVDKRGTRAVAQAYLAFLYGPAAQRLIASHFYRPFRPEHAAPEDLARFGKTRLVTIDGVFGGWAKAQAEHFADGAVFDQIYQAGAQGR</sequence>
<evidence type="ECO:0000313" key="7">
    <source>
        <dbReference type="Proteomes" id="UP001165652"/>
    </source>
</evidence>
<dbReference type="NCBIfam" id="NF008022">
    <property type="entry name" value="PRK10752.1"/>
    <property type="match status" value="1"/>
</dbReference>
<protein>
    <submittedName>
        <fullName evidence="6">Sulfate ABC transporter substrate-binding protein</fullName>
    </submittedName>
</protein>
<name>A0ABT5J8L7_RHOTP</name>
<evidence type="ECO:0000313" key="6">
    <source>
        <dbReference type="EMBL" id="MDC7785998.1"/>
    </source>
</evidence>